<name>V4UK31_CITCL</name>
<sequence>MILCSSNELCVTFLFFPHFSDFSSLSHFSGSMNSTKSLLQPTELSNAVLNDKLILGWHIFCNNLVRNN</sequence>
<dbReference type="InParanoid" id="V4UK31"/>
<gene>
    <name evidence="1" type="ORF">CICLE_v10010117mg</name>
</gene>
<dbReference type="EMBL" id="KI535697">
    <property type="protein sequence ID" value="ESR66532.1"/>
    <property type="molecule type" value="Genomic_DNA"/>
</dbReference>
<dbReference type="AlphaFoldDB" id="V4UK31"/>
<dbReference type="Proteomes" id="UP000030687">
    <property type="component" value="Unassembled WGS sequence"/>
</dbReference>
<protein>
    <submittedName>
        <fullName evidence="1">Uncharacterized protein</fullName>
    </submittedName>
</protein>
<reference evidence="1 2" key="1">
    <citation type="submission" date="2013-10" db="EMBL/GenBank/DDBJ databases">
        <authorList>
            <consortium name="International Citrus Genome Consortium"/>
            <person name="Jenkins J."/>
            <person name="Schmutz J."/>
            <person name="Prochnik S."/>
            <person name="Rokhsar D."/>
            <person name="Gmitter F."/>
            <person name="Ollitrault P."/>
            <person name="Machado M."/>
            <person name="Talon M."/>
            <person name="Wincker P."/>
            <person name="Jaillon O."/>
            <person name="Morgante M."/>
        </authorList>
    </citation>
    <scope>NUCLEOTIDE SEQUENCE</scope>
    <source>
        <strain evidence="2">cv. Clemenules</strain>
    </source>
</reference>
<keyword evidence="2" id="KW-1185">Reference proteome</keyword>
<dbReference type="Gramene" id="ESR66532">
    <property type="protein sequence ID" value="ESR66532"/>
    <property type="gene ID" value="CICLE_v10010117mg"/>
</dbReference>
<organism evidence="1 2">
    <name type="scientific">Citrus clementina</name>
    <name type="common">Clementine</name>
    <name type="synonym">Citrus deliciosa x Citrus sinensis</name>
    <dbReference type="NCBI Taxonomy" id="85681"/>
    <lineage>
        <taxon>Eukaryota</taxon>
        <taxon>Viridiplantae</taxon>
        <taxon>Streptophyta</taxon>
        <taxon>Embryophyta</taxon>
        <taxon>Tracheophyta</taxon>
        <taxon>Spermatophyta</taxon>
        <taxon>Magnoliopsida</taxon>
        <taxon>eudicotyledons</taxon>
        <taxon>Gunneridae</taxon>
        <taxon>Pentapetalae</taxon>
        <taxon>rosids</taxon>
        <taxon>malvids</taxon>
        <taxon>Sapindales</taxon>
        <taxon>Rutaceae</taxon>
        <taxon>Aurantioideae</taxon>
        <taxon>Citrus</taxon>
    </lineage>
</organism>
<accession>V4UK31</accession>
<dbReference type="KEGG" id="cic:CICLE_v10010117mg"/>
<evidence type="ECO:0000313" key="2">
    <source>
        <dbReference type="Proteomes" id="UP000030687"/>
    </source>
</evidence>
<evidence type="ECO:0000313" key="1">
    <source>
        <dbReference type="EMBL" id="ESR66532.1"/>
    </source>
</evidence>
<proteinExistence type="predicted"/>